<dbReference type="Proteomes" id="UP000238650">
    <property type="component" value="Unassembled WGS sequence"/>
</dbReference>
<protein>
    <recommendedName>
        <fullName evidence="1">HTH luxR-type domain-containing protein</fullName>
    </recommendedName>
</protein>
<comment type="caution">
    <text evidence="2">The sequence shown here is derived from an EMBL/GenBank/DDBJ whole genome shotgun (WGS) entry which is preliminary data.</text>
</comment>
<gene>
    <name evidence="2" type="ORF">B4915_09170</name>
</gene>
<evidence type="ECO:0000313" key="3">
    <source>
        <dbReference type="Proteomes" id="UP000238650"/>
    </source>
</evidence>
<dbReference type="InterPro" id="IPR016032">
    <property type="entry name" value="Sig_transdc_resp-reg_C-effctor"/>
</dbReference>
<dbReference type="EMBL" id="MWZD01000017">
    <property type="protein sequence ID" value="PRI11030.1"/>
    <property type="molecule type" value="Genomic_DNA"/>
</dbReference>
<dbReference type="SMART" id="SM00421">
    <property type="entry name" value="HTH_LUXR"/>
    <property type="match status" value="1"/>
</dbReference>
<evidence type="ECO:0000313" key="2">
    <source>
        <dbReference type="EMBL" id="PRI11030.1"/>
    </source>
</evidence>
<dbReference type="CDD" id="cd06170">
    <property type="entry name" value="LuxR_C_like"/>
    <property type="match status" value="1"/>
</dbReference>
<dbReference type="InterPro" id="IPR036388">
    <property type="entry name" value="WH-like_DNA-bd_sf"/>
</dbReference>
<dbReference type="GO" id="GO:0006355">
    <property type="term" value="P:regulation of DNA-templated transcription"/>
    <property type="evidence" value="ECO:0007669"/>
    <property type="project" value="InterPro"/>
</dbReference>
<feature type="domain" description="HTH luxR-type" evidence="1">
    <location>
        <begin position="759"/>
        <end position="824"/>
    </location>
</feature>
<dbReference type="AlphaFoldDB" id="A0A2S9QN80"/>
<dbReference type="InterPro" id="IPR000792">
    <property type="entry name" value="Tscrpt_reg_LuxR_C"/>
</dbReference>
<organism evidence="2 3">
    <name type="scientific">Leucobacter massiliensis</name>
    <dbReference type="NCBI Taxonomy" id="1686285"/>
    <lineage>
        <taxon>Bacteria</taxon>
        <taxon>Bacillati</taxon>
        <taxon>Actinomycetota</taxon>
        <taxon>Actinomycetes</taxon>
        <taxon>Micrococcales</taxon>
        <taxon>Microbacteriaceae</taxon>
        <taxon>Leucobacter</taxon>
    </lineage>
</organism>
<evidence type="ECO:0000259" key="1">
    <source>
        <dbReference type="PROSITE" id="PS50043"/>
    </source>
</evidence>
<dbReference type="OrthoDB" id="3178268at2"/>
<sequence length="826" mass="89174">MTITAIHAASAARLRLLDGGPRVPRTAAVRRLDAASDRPISLLRAPAGFGKTDVLREWAHGHRGPVEWLALPDEDSAQQQAAALTGLAARLRETPGEAPHGRDAETAAVVVDGLAHLGAPEMRDSLHALVDALGARRLLIATREDSPLPLPAPIEPVLLRAELAFSEAEAAALAHALELSLTPETTRSLWRASAGWPLGLRLLLRHARAADRSEWSDVAQMTDAAGHELLGTLLEGPGARSLLMAAVPERWPERLLPVLADPSVLDDAARQGAGWWERSGVEPVFVFQPLVRGVLRTAAGEELRRETQSRLARESLAAGRVREAFAAAVDARDWELARGCASRDIVEVTALLGAEPRLLAAAPKSVLRRDPLLGMLHALGLYVQGRTAAALSGFTAMVADVERRRLMRRALPEADQVWAQGLLTVGLRLLGRYELVRPALRRFTGLLEVALRRTSELDAAEDLFCTESAVTALLLGDPGEAIEFLDRRPLRAERRKRQHFYGDALRLLALAQRGEIEAVRAGVEELGTRVLPPGFAQSFYAIPLHLASAQLHLEAGEPEAARSELELTEAHWSTAEYWPLMLLARIDVIWAGEGAAAALDAFAAMRAEQRGRAGISPALQAELDAQQALLLAAEGRVSEALRLLPERSSRPVTVASRALLQLLAGSPQSALRSAEAALSLEGRSPRRSLELHLCAAVAAHRVGDERRLARARSRIEALSVRTGLVSPLAAVPSAERRDVFGGSQPLLARIEGLPEQFPAPPERPALTRKELAVLHDIEAGATMAESAQRHSVSLNTVKSQRRSLYRKLGVSQSSAAVQRARELGLI</sequence>
<dbReference type="RefSeq" id="WP_105805488.1">
    <property type="nucleotide sequence ID" value="NZ_MWZD01000017.1"/>
</dbReference>
<dbReference type="GO" id="GO:0003677">
    <property type="term" value="F:DNA binding"/>
    <property type="evidence" value="ECO:0007669"/>
    <property type="project" value="InterPro"/>
</dbReference>
<accession>A0A2S9QN80</accession>
<dbReference type="SUPFAM" id="SSF46894">
    <property type="entry name" value="C-terminal effector domain of the bipartite response regulators"/>
    <property type="match status" value="1"/>
</dbReference>
<proteinExistence type="predicted"/>
<dbReference type="Pfam" id="PF00196">
    <property type="entry name" value="GerE"/>
    <property type="match status" value="1"/>
</dbReference>
<keyword evidence="3" id="KW-1185">Reference proteome</keyword>
<dbReference type="Gene3D" id="1.10.10.10">
    <property type="entry name" value="Winged helix-like DNA-binding domain superfamily/Winged helix DNA-binding domain"/>
    <property type="match status" value="1"/>
</dbReference>
<name>A0A2S9QN80_9MICO</name>
<reference evidence="2 3" key="1">
    <citation type="journal article" date="2017" name="New Microbes New Infect">
        <title>Genome sequence of 'Leucobacter massiliensis' sp. nov. isolated from human pharynx after travel to the 2014 Hajj.</title>
        <authorList>
            <person name="Leangapichart T."/>
            <person name="Gautret P."/>
            <person name="Nguyen T.T."/>
            <person name="Armstrong N."/>
            <person name="Rolain J.M."/>
        </authorList>
    </citation>
    <scope>NUCLEOTIDE SEQUENCE [LARGE SCALE GENOMIC DNA]</scope>
    <source>
        <strain evidence="2 3">122RC15</strain>
    </source>
</reference>
<dbReference type="PROSITE" id="PS50043">
    <property type="entry name" value="HTH_LUXR_2"/>
    <property type="match status" value="1"/>
</dbReference>